<dbReference type="PANTHER" id="PTHR44688:SF16">
    <property type="entry name" value="DNA-BINDING TRANSCRIPTIONAL ACTIVATOR DEVR_DOSR"/>
    <property type="match status" value="1"/>
</dbReference>
<sequence length="550" mass="58958">MLCSTMTNAADLLAAGKIALGHGDWARARSLLSDALELDEAAETLHHLARAVEWAGDYSAAVGYYERAFVAYRALGETRLPALIAGRELSFLHGAVYGNEAVAAGWLARARRLAAESGDCVEAGWVELAEALASGDPAEMRGHAQAAAAIADRFTDADLRFCALGHEGMALVLAGRVSEGMGKLDEAAAAAAGGEVSDYITVGEIYCHMLVCCELTLDVRRAQQWMALATSFGSLSNAPWVSAICRTHYGGVLTAAGRWDDAERELESSIALYDDSYAALRSSAMVRLADLRVRQGRYDEAARLLAGFEFDSYAACPLARLHLVRGEADVARRILWRRLGNAGEHPRQVPELALLVEVEVRAGRLPDARAIGRRLEQIAARTDMPRVGALSEYAAGIICAAADEPEEALGHLETALPQFAMAGLPLEEARTRLAISQLIAASAPDVAVSEARAALRVFDTLAAAADADATAHHLRSLGEPGRAAPRGEGTLTRREKEVLAHIAEGLTNGEIAQRLYISRRTVEHHVSRIFAKLGVDTRAQAAAYVLRQRL</sequence>
<dbReference type="SUPFAM" id="SSF48452">
    <property type="entry name" value="TPR-like"/>
    <property type="match status" value="1"/>
</dbReference>
<evidence type="ECO:0000256" key="3">
    <source>
        <dbReference type="ARBA" id="ARBA00023163"/>
    </source>
</evidence>
<evidence type="ECO:0000259" key="4">
    <source>
        <dbReference type="PROSITE" id="PS50043"/>
    </source>
</evidence>
<dbReference type="PRINTS" id="PR00038">
    <property type="entry name" value="HTHLUXR"/>
</dbReference>
<accession>A0A7K3MB02</accession>
<comment type="caution">
    <text evidence="5">The sequence shown here is derived from an EMBL/GenBank/DDBJ whole genome shotgun (WGS) entry which is preliminary data.</text>
</comment>
<feature type="domain" description="HTH luxR-type" evidence="4">
    <location>
        <begin position="484"/>
        <end position="549"/>
    </location>
</feature>
<dbReference type="AlphaFoldDB" id="A0A7K3MB02"/>
<dbReference type="GO" id="GO:0003677">
    <property type="term" value="F:DNA binding"/>
    <property type="evidence" value="ECO:0007669"/>
    <property type="project" value="UniProtKB-KW"/>
</dbReference>
<dbReference type="Pfam" id="PF00196">
    <property type="entry name" value="GerE"/>
    <property type="match status" value="1"/>
</dbReference>
<name>A0A7K3MB02_9ACTN</name>
<protein>
    <recommendedName>
        <fullName evidence="4">HTH luxR-type domain-containing protein</fullName>
    </recommendedName>
</protein>
<dbReference type="PANTHER" id="PTHR44688">
    <property type="entry name" value="DNA-BINDING TRANSCRIPTIONAL ACTIVATOR DEVR_DOSR"/>
    <property type="match status" value="1"/>
</dbReference>
<dbReference type="InterPro" id="IPR036388">
    <property type="entry name" value="WH-like_DNA-bd_sf"/>
</dbReference>
<evidence type="ECO:0000256" key="1">
    <source>
        <dbReference type="ARBA" id="ARBA00023015"/>
    </source>
</evidence>
<evidence type="ECO:0000313" key="6">
    <source>
        <dbReference type="Proteomes" id="UP000460435"/>
    </source>
</evidence>
<keyword evidence="2" id="KW-0238">DNA-binding</keyword>
<dbReference type="Gene3D" id="1.10.10.10">
    <property type="entry name" value="Winged helix-like DNA-binding domain superfamily/Winged helix DNA-binding domain"/>
    <property type="match status" value="1"/>
</dbReference>
<dbReference type="Proteomes" id="UP000460435">
    <property type="component" value="Unassembled WGS sequence"/>
</dbReference>
<dbReference type="Gene3D" id="1.25.40.10">
    <property type="entry name" value="Tetratricopeptide repeat domain"/>
    <property type="match status" value="2"/>
</dbReference>
<dbReference type="InterPro" id="IPR011990">
    <property type="entry name" value="TPR-like_helical_dom_sf"/>
</dbReference>
<dbReference type="GO" id="GO:0006355">
    <property type="term" value="P:regulation of DNA-templated transcription"/>
    <property type="evidence" value="ECO:0007669"/>
    <property type="project" value="InterPro"/>
</dbReference>
<evidence type="ECO:0000256" key="2">
    <source>
        <dbReference type="ARBA" id="ARBA00023125"/>
    </source>
</evidence>
<organism evidence="5 6">
    <name type="scientific">Phytoactinopolyspora mesophila</name>
    <dbReference type="NCBI Taxonomy" id="2650750"/>
    <lineage>
        <taxon>Bacteria</taxon>
        <taxon>Bacillati</taxon>
        <taxon>Actinomycetota</taxon>
        <taxon>Actinomycetes</taxon>
        <taxon>Jiangellales</taxon>
        <taxon>Jiangellaceae</taxon>
        <taxon>Phytoactinopolyspora</taxon>
    </lineage>
</organism>
<dbReference type="PROSITE" id="PS50043">
    <property type="entry name" value="HTH_LUXR_2"/>
    <property type="match status" value="1"/>
</dbReference>
<dbReference type="EMBL" id="WLZY01000012">
    <property type="protein sequence ID" value="NDL60495.1"/>
    <property type="molecule type" value="Genomic_DNA"/>
</dbReference>
<keyword evidence="1" id="KW-0805">Transcription regulation</keyword>
<dbReference type="SMART" id="SM00421">
    <property type="entry name" value="HTH_LUXR"/>
    <property type="match status" value="1"/>
</dbReference>
<reference evidence="5 6" key="1">
    <citation type="submission" date="2019-11" db="EMBL/GenBank/DDBJ databases">
        <authorList>
            <person name="Li X.-J."/>
            <person name="Feng X.-M."/>
        </authorList>
    </citation>
    <scope>NUCLEOTIDE SEQUENCE [LARGE SCALE GENOMIC DNA]</scope>
    <source>
        <strain evidence="5 6">XMNu-373</strain>
    </source>
</reference>
<dbReference type="PROSITE" id="PS00622">
    <property type="entry name" value="HTH_LUXR_1"/>
    <property type="match status" value="1"/>
</dbReference>
<keyword evidence="6" id="KW-1185">Reference proteome</keyword>
<gene>
    <name evidence="5" type="ORF">F7O44_25790</name>
</gene>
<proteinExistence type="predicted"/>
<dbReference type="InterPro" id="IPR016032">
    <property type="entry name" value="Sig_transdc_resp-reg_C-effctor"/>
</dbReference>
<dbReference type="InterPro" id="IPR000792">
    <property type="entry name" value="Tscrpt_reg_LuxR_C"/>
</dbReference>
<evidence type="ECO:0000313" key="5">
    <source>
        <dbReference type="EMBL" id="NDL60495.1"/>
    </source>
</evidence>
<dbReference type="SUPFAM" id="SSF46894">
    <property type="entry name" value="C-terminal effector domain of the bipartite response regulators"/>
    <property type="match status" value="1"/>
</dbReference>
<dbReference type="CDD" id="cd06170">
    <property type="entry name" value="LuxR_C_like"/>
    <property type="match status" value="1"/>
</dbReference>
<keyword evidence="3" id="KW-0804">Transcription</keyword>